<dbReference type="Proteomes" id="UP000197156">
    <property type="component" value="Chromosome"/>
</dbReference>
<sequence length="704" mass="79152">MSHPMPMKNAMYLIKRFLDTEYGDFGFVIEELRLFPSGRYLAVMVRLDDDSRFIHVFETAGEVVKGWGEGIAVSCADEVVILPGSEKLAVFTKCGTGEVKLYPIQSEDPESEALSVAFTKLPLYVTLTSMDRLLVFCDYKVDYIAPADVEVVKIPTPPRGFAYIHSVRDTGDSIYMLYTFRENQRPRLKLGRIPFPMFPYYSAREFWDSIEVLSKSNVVSGGGRPVGDIWLEGDSFIAALGVKGGKEIYVMTPTGENPVSLPGELVFLSFTSRGLFLITGVYRENVRAGFVPFEVVKSSKKIKPGDFEGGAVLGRYVPGVLDPKFAGISLDGRVLYFGRSGGKSSGGGFYYFLRGDVDYLYTFEEAKTGGQGGELEGGEGGEKAEGAFLEPLLRNFKQVIIYGPPGTGKTYMALKTARNGEFVTFHQSYSYEDFVEGFRPFEKEGNVVYRVSDGVFKRLTVRAIYDSLPDELRKGGGKVGYSDMKATVQRFLKERKSGKRTGIKPRRDFYLVIDEINRGNVSRIFGELITLLDPDKRLDAPNEVIVTLPYSGELFALPPNLYIVATMNSADRSIAMLDIALRRRFAFVELTPDPGRLRDVSVDGVDLEHLLMRLNSIIEQEKGKDYTVGHGYFLDVASADDPRRALYMVFYHKVLPLFQEYFYGNWEHLRSLYPGFEFIDERGRIIQMDIDEFMDALRRLVGSE</sequence>
<dbReference type="KEGG" id="tce:A3L02_08370"/>
<dbReference type="InterPro" id="IPR011704">
    <property type="entry name" value="ATPase_dyneun-rel_AAA"/>
</dbReference>
<name>A0A218P3S1_THECE</name>
<gene>
    <name evidence="2" type="ORF">A3L02_08370</name>
</gene>
<dbReference type="InterPro" id="IPR052934">
    <property type="entry name" value="Methyl-DNA_Rec/Restrict_Enz"/>
</dbReference>
<dbReference type="EMBL" id="CP014854">
    <property type="protein sequence ID" value="ASI99569.1"/>
    <property type="molecule type" value="Genomic_DNA"/>
</dbReference>
<dbReference type="PANTHER" id="PTHR37291">
    <property type="entry name" value="5-METHYLCYTOSINE-SPECIFIC RESTRICTION ENZYME B"/>
    <property type="match status" value="1"/>
</dbReference>
<dbReference type="Gene3D" id="3.40.50.300">
    <property type="entry name" value="P-loop containing nucleotide triphosphate hydrolases"/>
    <property type="match status" value="1"/>
</dbReference>
<dbReference type="SUPFAM" id="SSF52540">
    <property type="entry name" value="P-loop containing nucleoside triphosphate hydrolases"/>
    <property type="match status" value="1"/>
</dbReference>
<dbReference type="SMART" id="SM00382">
    <property type="entry name" value="AAA"/>
    <property type="match status" value="1"/>
</dbReference>
<evidence type="ECO:0000313" key="2">
    <source>
        <dbReference type="EMBL" id="ASI99569.1"/>
    </source>
</evidence>
<reference evidence="2 3" key="1">
    <citation type="submission" date="2016-03" db="EMBL/GenBank/DDBJ databases">
        <title>Complete genome sequence of Thermococcus celer.</title>
        <authorList>
            <person name="Oger P.M."/>
        </authorList>
    </citation>
    <scope>NUCLEOTIDE SEQUENCE [LARGE SCALE GENOMIC DNA]</scope>
    <source>
        <strain evidence="2 3">Vu 13</strain>
    </source>
</reference>
<dbReference type="GO" id="GO:0005524">
    <property type="term" value="F:ATP binding"/>
    <property type="evidence" value="ECO:0007669"/>
    <property type="project" value="InterPro"/>
</dbReference>
<evidence type="ECO:0000313" key="3">
    <source>
        <dbReference type="Proteomes" id="UP000197156"/>
    </source>
</evidence>
<organism evidence="2 3">
    <name type="scientific">Thermococcus celer Vu 13 = JCM 8558</name>
    <dbReference type="NCBI Taxonomy" id="1293037"/>
    <lineage>
        <taxon>Archaea</taxon>
        <taxon>Methanobacteriati</taxon>
        <taxon>Methanobacteriota</taxon>
        <taxon>Thermococci</taxon>
        <taxon>Thermococcales</taxon>
        <taxon>Thermococcaceae</taxon>
        <taxon>Thermococcus</taxon>
    </lineage>
</organism>
<dbReference type="SUPFAM" id="SSF82171">
    <property type="entry name" value="DPP6 N-terminal domain-like"/>
    <property type="match status" value="1"/>
</dbReference>
<dbReference type="RefSeq" id="WP_088863489.1">
    <property type="nucleotide sequence ID" value="NZ_CP014854.1"/>
</dbReference>
<dbReference type="OrthoDB" id="9837at2157"/>
<dbReference type="InterPro" id="IPR027417">
    <property type="entry name" value="P-loop_NTPase"/>
</dbReference>
<dbReference type="REBASE" id="210300">
    <property type="entry name" value="TceVu13McrBCP"/>
</dbReference>
<dbReference type="Pfam" id="PF07728">
    <property type="entry name" value="AAA_5"/>
    <property type="match status" value="1"/>
</dbReference>
<dbReference type="AlphaFoldDB" id="A0A218P3S1"/>
<dbReference type="GeneID" id="77169215"/>
<protein>
    <submittedName>
        <fullName evidence="2">Restriction endonuclease</fullName>
    </submittedName>
</protein>
<keyword evidence="3" id="KW-1185">Reference proteome</keyword>
<dbReference type="InterPro" id="IPR003593">
    <property type="entry name" value="AAA+_ATPase"/>
</dbReference>
<keyword evidence="2" id="KW-0378">Hydrolase</keyword>
<proteinExistence type="predicted"/>
<dbReference type="GO" id="GO:0004519">
    <property type="term" value="F:endonuclease activity"/>
    <property type="evidence" value="ECO:0007669"/>
    <property type="project" value="UniProtKB-KW"/>
</dbReference>
<keyword evidence="2" id="KW-0540">Nuclease</keyword>
<keyword evidence="2" id="KW-0255">Endonuclease</keyword>
<accession>A0A218P3S1</accession>
<dbReference type="GO" id="GO:0016887">
    <property type="term" value="F:ATP hydrolysis activity"/>
    <property type="evidence" value="ECO:0007669"/>
    <property type="project" value="InterPro"/>
</dbReference>
<feature type="domain" description="AAA+ ATPase" evidence="1">
    <location>
        <begin position="395"/>
        <end position="593"/>
    </location>
</feature>
<dbReference type="PANTHER" id="PTHR37291:SF1">
    <property type="entry name" value="TYPE IV METHYL-DIRECTED RESTRICTION ENZYME ECOKMCRB SUBUNIT"/>
    <property type="match status" value="1"/>
</dbReference>
<evidence type="ECO:0000259" key="1">
    <source>
        <dbReference type="SMART" id="SM00382"/>
    </source>
</evidence>